<keyword evidence="11" id="KW-0812">Transmembrane</keyword>
<dbReference type="GO" id="GO:0005764">
    <property type="term" value="C:lysosome"/>
    <property type="evidence" value="ECO:0007669"/>
    <property type="project" value="TreeGrafter"/>
</dbReference>
<dbReference type="FunFam" id="1.20.1270.50:FF:000003">
    <property type="entry name" value="Alpha-mannosidase"/>
    <property type="match status" value="1"/>
</dbReference>
<dbReference type="STRING" id="121845.A0A3Q0IMU5"/>
<dbReference type="OMA" id="VEQSYCW"/>
<protein>
    <recommendedName>
        <fullName evidence="3 10">Alpha-mannosidase</fullName>
        <ecNumber evidence="10">3.2.1.-</ecNumber>
    </recommendedName>
</protein>
<dbReference type="GO" id="GO:0046872">
    <property type="term" value="F:metal ion binding"/>
    <property type="evidence" value="ECO:0007669"/>
    <property type="project" value="UniProtKB-KW"/>
</dbReference>
<feature type="domain" description="Glycoside hydrolase family 38 central" evidence="12">
    <location>
        <begin position="417"/>
        <end position="496"/>
    </location>
</feature>
<keyword evidence="9 10" id="KW-0326">Glycosidase</keyword>
<dbReference type="Pfam" id="PF09261">
    <property type="entry name" value="Alpha-mann_mid"/>
    <property type="match status" value="1"/>
</dbReference>
<evidence type="ECO:0000256" key="6">
    <source>
        <dbReference type="ARBA" id="ARBA00022833"/>
    </source>
</evidence>
<dbReference type="RefSeq" id="XP_026677614.1">
    <property type="nucleotide sequence ID" value="XM_026821813.1"/>
</dbReference>
<organism evidence="13 14">
    <name type="scientific">Diaphorina citri</name>
    <name type="common">Asian citrus psyllid</name>
    <dbReference type="NCBI Taxonomy" id="121845"/>
    <lineage>
        <taxon>Eukaryota</taxon>
        <taxon>Metazoa</taxon>
        <taxon>Ecdysozoa</taxon>
        <taxon>Arthropoda</taxon>
        <taxon>Hexapoda</taxon>
        <taxon>Insecta</taxon>
        <taxon>Pterygota</taxon>
        <taxon>Neoptera</taxon>
        <taxon>Paraneoptera</taxon>
        <taxon>Hemiptera</taxon>
        <taxon>Sternorrhyncha</taxon>
        <taxon>Psylloidea</taxon>
        <taxon>Psyllidae</taxon>
        <taxon>Diaphorininae</taxon>
        <taxon>Diaphorina</taxon>
    </lineage>
</organism>
<comment type="similarity">
    <text evidence="2 10">Belongs to the glycosyl hydrolase 38 family.</text>
</comment>
<keyword evidence="11" id="KW-0472">Membrane</keyword>
<dbReference type="InterPro" id="IPR048534">
    <property type="entry name" value="Man2a1-like_dom"/>
</dbReference>
<dbReference type="Gene3D" id="2.70.98.30">
    <property type="entry name" value="Golgi alpha-mannosidase II, domain 4"/>
    <property type="match status" value="1"/>
</dbReference>
<dbReference type="AlphaFoldDB" id="A0A3Q0IMU5"/>
<comment type="catalytic activity">
    <reaction evidence="1">
        <text>Hydrolysis of terminal, non-reducing alpha-D-mannose residues in alpha-D-mannosides.</text>
        <dbReference type="EC" id="3.2.1.24"/>
    </reaction>
</comment>
<keyword evidence="5 10" id="KW-0378">Hydrolase</keyword>
<dbReference type="InterPro" id="IPR027291">
    <property type="entry name" value="Glyco_hydro_38_N_sf"/>
</dbReference>
<evidence type="ECO:0000256" key="3">
    <source>
        <dbReference type="ARBA" id="ARBA00012752"/>
    </source>
</evidence>
<dbReference type="FunFam" id="2.60.40.1180:FF:000018">
    <property type="entry name" value="Alpha-mannosidase"/>
    <property type="match status" value="1"/>
</dbReference>
<keyword evidence="13" id="KW-1185">Reference proteome</keyword>
<evidence type="ECO:0000259" key="12">
    <source>
        <dbReference type="SMART" id="SM00872"/>
    </source>
</evidence>
<dbReference type="Pfam" id="PF01074">
    <property type="entry name" value="Glyco_hydro_38N"/>
    <property type="match status" value="1"/>
</dbReference>
<dbReference type="Pfam" id="PF21260">
    <property type="entry name" value="Laman-like_dom"/>
    <property type="match status" value="1"/>
</dbReference>
<dbReference type="SUPFAM" id="SSF88713">
    <property type="entry name" value="Glycoside hydrolase/deacetylase"/>
    <property type="match status" value="1"/>
</dbReference>
<dbReference type="CDD" id="cd10810">
    <property type="entry name" value="GH38N_AMII_LAM_like"/>
    <property type="match status" value="1"/>
</dbReference>
<evidence type="ECO:0000256" key="11">
    <source>
        <dbReference type="SAM" id="Phobius"/>
    </source>
</evidence>
<dbReference type="Gene3D" id="3.20.110.10">
    <property type="entry name" value="Glycoside hydrolase 38, N terminal domain"/>
    <property type="match status" value="1"/>
</dbReference>
<keyword evidence="8" id="KW-0325">Glycoprotein</keyword>
<dbReference type="GO" id="GO:0030246">
    <property type="term" value="F:carbohydrate binding"/>
    <property type="evidence" value="ECO:0007669"/>
    <property type="project" value="InterPro"/>
</dbReference>
<dbReference type="GeneID" id="103506844"/>
<dbReference type="EC" id="3.2.1.-" evidence="10"/>
<keyword evidence="11" id="KW-1133">Transmembrane helix</keyword>
<evidence type="ECO:0000256" key="1">
    <source>
        <dbReference type="ARBA" id="ARBA00000365"/>
    </source>
</evidence>
<evidence type="ECO:0000256" key="8">
    <source>
        <dbReference type="ARBA" id="ARBA00023180"/>
    </source>
</evidence>
<dbReference type="InterPro" id="IPR050843">
    <property type="entry name" value="Glycosyl_Hydrlase_38"/>
</dbReference>
<dbReference type="InterPro" id="IPR037094">
    <property type="entry name" value="Glyco_hydro_38_cen_sf"/>
</dbReference>
<name>A0A3Q0IMU5_DIACI</name>
<dbReference type="InterPro" id="IPR011013">
    <property type="entry name" value="Gal_mutarotase_sf_dom"/>
</dbReference>
<evidence type="ECO:0000313" key="13">
    <source>
        <dbReference type="Proteomes" id="UP000079169"/>
    </source>
</evidence>
<evidence type="ECO:0000313" key="14">
    <source>
        <dbReference type="RefSeq" id="XP_026677614.1"/>
    </source>
</evidence>
<dbReference type="InterPro" id="IPR000602">
    <property type="entry name" value="Glyco_hydro_38_N"/>
</dbReference>
<keyword evidence="4 10" id="KW-0479">Metal-binding</keyword>
<evidence type="ECO:0000256" key="4">
    <source>
        <dbReference type="ARBA" id="ARBA00022723"/>
    </source>
</evidence>
<dbReference type="InterPro" id="IPR011330">
    <property type="entry name" value="Glyco_hydro/deAcase_b/a-brl"/>
</dbReference>
<dbReference type="Gene3D" id="1.20.1270.50">
    <property type="entry name" value="Glycoside hydrolase family 38, central domain"/>
    <property type="match status" value="2"/>
</dbReference>
<accession>A0A3Q0IMU5</accession>
<comment type="cofactor">
    <cofactor evidence="10">
        <name>Zn(2+)</name>
        <dbReference type="ChEBI" id="CHEBI:29105"/>
    </cofactor>
    <text evidence="10">Binds 1 zinc ion per subunit.</text>
</comment>
<dbReference type="PANTHER" id="PTHR11607">
    <property type="entry name" value="ALPHA-MANNOSIDASE"/>
    <property type="match status" value="1"/>
</dbReference>
<dbReference type="InterPro" id="IPR015341">
    <property type="entry name" value="Glyco_hydro_38_cen"/>
</dbReference>
<dbReference type="Gene3D" id="2.60.40.1180">
    <property type="entry name" value="Golgi alpha-mannosidase II"/>
    <property type="match status" value="1"/>
</dbReference>
<feature type="transmembrane region" description="Helical" evidence="11">
    <location>
        <begin position="39"/>
        <end position="58"/>
    </location>
</feature>
<dbReference type="Pfam" id="PF07748">
    <property type="entry name" value="Glyco_hydro_38C"/>
    <property type="match status" value="1"/>
</dbReference>
<dbReference type="FunFam" id="1.20.1270.50:FF:000002">
    <property type="entry name" value="Alpha-mannosidase"/>
    <property type="match status" value="1"/>
</dbReference>
<dbReference type="GO" id="GO:0006013">
    <property type="term" value="P:mannose metabolic process"/>
    <property type="evidence" value="ECO:0007669"/>
    <property type="project" value="InterPro"/>
</dbReference>
<dbReference type="PaxDb" id="121845-A0A3Q0IMU5"/>
<reference evidence="14" key="1">
    <citation type="submission" date="2025-08" db="UniProtKB">
        <authorList>
            <consortium name="RefSeq"/>
        </authorList>
    </citation>
    <scope>IDENTIFICATION</scope>
</reference>
<dbReference type="GO" id="GO:0004559">
    <property type="term" value="F:alpha-mannosidase activity"/>
    <property type="evidence" value="ECO:0007669"/>
    <property type="project" value="UniProtKB-EC"/>
</dbReference>
<dbReference type="FunFam" id="3.20.110.10:FF:000001">
    <property type="entry name" value="Alpha-mannosidase"/>
    <property type="match status" value="1"/>
</dbReference>
<dbReference type="SUPFAM" id="SSF74650">
    <property type="entry name" value="Galactose mutarotase-like"/>
    <property type="match status" value="1"/>
</dbReference>
<keyword evidence="6 10" id="KW-0862">Zinc</keyword>
<dbReference type="PANTHER" id="PTHR11607:SF3">
    <property type="entry name" value="LYSOSOMAL ALPHA-MANNOSIDASE"/>
    <property type="match status" value="1"/>
</dbReference>
<evidence type="ECO:0000256" key="9">
    <source>
        <dbReference type="ARBA" id="ARBA00023295"/>
    </source>
</evidence>
<proteinExistence type="inferred from homology"/>
<dbReference type="SUPFAM" id="SSF88688">
    <property type="entry name" value="Families 57/38 glycoside transferase middle domain"/>
    <property type="match status" value="1"/>
</dbReference>
<sequence>MSSFFSILTKPFACCVPGGSYEVFNSSSSCGTMSKLRSTVICVGVIVVSFVLISSFYLSDSDYRRKLADIKYPRVRVKRPDTCSYQACHPVKPDHINVHIIPHSHDDMGWLKTVEEYYTGGGDPKTPHSVRKIIGSTVAALNSNPDRRFIQVETGFFSMWWKEQNNATKEMVRKLVNTGRLEFTGGAWAMNDEATAHYASILDGFSLGLRLLNETFGRCGVPRVGWQIDPFGHSKEMASMFAQMGYEGFMFSRMDYQDLSKRQKEKGMQMLWEASADLGKSSHIFTEMINNVYNPPSGFCFDILCHIEFIDDETSSGYNAPYLAKEYLKWVQEQAAQFRSNNIPALFGGDFTYQEAEYYYRSLDKMIKYVNNMQINGSKVNLLYSTPSCYIKAVHNSGITLPTKQDDFFPYGSGKHAYWTGFFTSRPALKRYERFGHNMLQVCKQLYVLSNLKSHSSHHHEDDLNVLREAMGVLQHHDGITGTAKQHPSNNYAELIHNGLAACEKVANDAFQNLMRPSGSSHGSHPVVSTVKTCLYLNISSCEPSETWDKFAINVYNALGRTVNRYVRIPVKQNVVYIVRDHTGTILPTQIAPIHDKVLQLAERTSQNSSAKMELVFKATLPPMGYSSFFVSTGPGKTSEVSPSHDNFIGTSMFGLRLDKDGLVSQLLKNNHSLPMTQTFGYYVGHESDYGNNDNGEMSSGAYIFKPEVNKSVVSKSEVNDSTVEDVVRLLSNGEVTTTVYKGPLVEEVHQTYGQLDKSFVSQVIRLYKGEDHFEFEWLIGPIPTDDNLGKEIVTRYKIPSFNSQNRFYTDSNGREMIERILNYRQTWELDNQEPISSNYYPVTSRIAVVDDVLQMSVLTDRAQGG</sequence>
<evidence type="ECO:0000256" key="10">
    <source>
        <dbReference type="RuleBase" id="RU361199"/>
    </source>
</evidence>
<evidence type="ECO:0000256" key="5">
    <source>
        <dbReference type="ARBA" id="ARBA00022801"/>
    </source>
</evidence>
<evidence type="ECO:0000256" key="2">
    <source>
        <dbReference type="ARBA" id="ARBA00009792"/>
    </source>
</evidence>
<evidence type="ECO:0000256" key="7">
    <source>
        <dbReference type="ARBA" id="ARBA00023157"/>
    </source>
</evidence>
<dbReference type="InterPro" id="IPR011682">
    <property type="entry name" value="Glyco_hydro_38_C"/>
</dbReference>
<dbReference type="InterPro" id="IPR013780">
    <property type="entry name" value="Glyco_hydro_b"/>
</dbReference>
<keyword evidence="7" id="KW-1015">Disulfide bond</keyword>
<dbReference type="InterPro" id="IPR028995">
    <property type="entry name" value="Glyco_hydro_57/38_cen_sf"/>
</dbReference>
<dbReference type="Proteomes" id="UP000079169">
    <property type="component" value="Unplaced"/>
</dbReference>
<dbReference type="KEGG" id="dci:103506844"/>
<gene>
    <name evidence="14" type="primary">LOC103506844</name>
</gene>
<dbReference type="SMART" id="SM00872">
    <property type="entry name" value="Alpha-mann_mid"/>
    <property type="match status" value="1"/>
</dbReference>